<keyword evidence="1" id="KW-0812">Transmembrane</keyword>
<evidence type="ECO:0000313" key="2">
    <source>
        <dbReference type="EMBL" id="KAF6088463.1"/>
    </source>
</evidence>
<protein>
    <submittedName>
        <fullName evidence="2">Uncharacterized protein</fullName>
    </submittedName>
</protein>
<proteinExistence type="predicted"/>
<dbReference type="EMBL" id="JABVXQ010000010">
    <property type="protein sequence ID" value="KAF6088463.1"/>
    <property type="molecule type" value="Genomic_DNA"/>
</dbReference>
<keyword evidence="1" id="KW-0472">Membrane</keyword>
<evidence type="ECO:0000313" key="3">
    <source>
        <dbReference type="Proteomes" id="UP000664940"/>
    </source>
</evidence>
<reference evidence="2 3" key="1">
    <citation type="journal article" date="2020" name="Nature">
        <title>Six reference-quality genomes reveal evolution of bat adaptations.</title>
        <authorList>
            <person name="Jebb D."/>
            <person name="Huang Z."/>
            <person name="Pippel M."/>
            <person name="Hughes G.M."/>
            <person name="Lavrichenko K."/>
            <person name="Devanna P."/>
            <person name="Winkler S."/>
            <person name="Jermiin L.S."/>
            <person name="Skirmuntt E.C."/>
            <person name="Katzourakis A."/>
            <person name="Burkitt-Gray L."/>
            <person name="Ray D.A."/>
            <person name="Sullivan K.A.M."/>
            <person name="Roscito J.G."/>
            <person name="Kirilenko B.M."/>
            <person name="Davalos L.M."/>
            <person name="Corthals A.P."/>
            <person name="Power M.L."/>
            <person name="Jones G."/>
            <person name="Ransome R.D."/>
            <person name="Dechmann D.K.N."/>
            <person name="Locatelli A.G."/>
            <person name="Puechmaille S.J."/>
            <person name="Fedrigo O."/>
            <person name="Jarvis E.D."/>
            <person name="Hiller M."/>
            <person name="Vernes S.C."/>
            <person name="Myers E.W."/>
            <person name="Teeling E.C."/>
        </authorList>
    </citation>
    <scope>NUCLEOTIDE SEQUENCE [LARGE SCALE GENOMIC DNA]</scope>
    <source>
        <strain evidence="2">Bat1K_MPI-CBG_1</strain>
    </source>
</reference>
<evidence type="ECO:0000256" key="1">
    <source>
        <dbReference type="SAM" id="Phobius"/>
    </source>
</evidence>
<feature type="transmembrane region" description="Helical" evidence="1">
    <location>
        <begin position="37"/>
        <end position="63"/>
    </location>
</feature>
<organism evidence="2 3">
    <name type="scientific">Phyllostomus discolor</name>
    <name type="common">pale spear-nosed bat</name>
    <dbReference type="NCBI Taxonomy" id="89673"/>
    <lineage>
        <taxon>Eukaryota</taxon>
        <taxon>Metazoa</taxon>
        <taxon>Chordata</taxon>
        <taxon>Craniata</taxon>
        <taxon>Vertebrata</taxon>
        <taxon>Euteleostomi</taxon>
        <taxon>Mammalia</taxon>
        <taxon>Eutheria</taxon>
        <taxon>Laurasiatheria</taxon>
        <taxon>Chiroptera</taxon>
        <taxon>Yangochiroptera</taxon>
        <taxon>Phyllostomidae</taxon>
        <taxon>Phyllostominae</taxon>
        <taxon>Phyllostomus</taxon>
    </lineage>
</organism>
<accession>A0A833Z8W3</accession>
<name>A0A833Z8W3_9CHIR</name>
<comment type="caution">
    <text evidence="2">The sequence shown here is derived from an EMBL/GenBank/DDBJ whole genome shotgun (WGS) entry which is preliminary data.</text>
</comment>
<dbReference type="Proteomes" id="UP000664940">
    <property type="component" value="Unassembled WGS sequence"/>
</dbReference>
<dbReference type="AlphaFoldDB" id="A0A833Z8W3"/>
<keyword evidence="1" id="KW-1133">Transmembrane helix</keyword>
<sequence length="136" mass="15683">MTSQGVTVCILKITINLELIVYYYTNNIRIVQLYLTPFLACAIYVVYFTSIFIITPSICYYCFCFKHSIVLHPDQCSSVGWAPSRKVKGCWFYSLLGQMPRVKNWSLVEAHARKWIDISHVDVSFPLSLPSPFSKK</sequence>
<gene>
    <name evidence="2" type="ORF">HJG60_008288</name>
</gene>
<feature type="transmembrane region" description="Helical" evidence="1">
    <location>
        <begin position="7"/>
        <end position="25"/>
    </location>
</feature>